<dbReference type="Pfam" id="PF07004">
    <property type="entry name" value="SHIPPO-rpt"/>
    <property type="match status" value="3"/>
</dbReference>
<name>A0AAD5E1K2_9CHLO</name>
<feature type="compositionally biased region" description="Basic and acidic residues" evidence="7">
    <location>
        <begin position="62"/>
        <end position="73"/>
    </location>
</feature>
<evidence type="ECO:0000256" key="3">
    <source>
        <dbReference type="ARBA" id="ARBA00022692"/>
    </source>
</evidence>
<evidence type="ECO:0000256" key="6">
    <source>
        <dbReference type="RuleBase" id="RU004914"/>
    </source>
</evidence>
<feature type="transmembrane region" description="Helical" evidence="6">
    <location>
        <begin position="418"/>
        <end position="437"/>
    </location>
</feature>
<dbReference type="PANTHER" id="PTHR42893:SF9">
    <property type="entry name" value="PROTEIN DETOXIFICATION 46, CHLOROPLASTIC"/>
    <property type="match status" value="1"/>
</dbReference>
<protein>
    <recommendedName>
        <fullName evidence="6">Protein DETOXIFICATION</fullName>
    </recommendedName>
    <alternativeName>
        <fullName evidence="6">Multidrug and toxic compound extrusion protein</fullName>
    </alternativeName>
</protein>
<feature type="region of interest" description="Disordered" evidence="7">
    <location>
        <begin position="22"/>
        <end position="86"/>
    </location>
</feature>
<feature type="transmembrane region" description="Helical" evidence="6">
    <location>
        <begin position="604"/>
        <end position="624"/>
    </location>
</feature>
<comment type="similarity">
    <text evidence="2 6">Belongs to the multi antimicrobial extrusion (MATE) (TC 2.A.66.1) family.</text>
</comment>
<dbReference type="GO" id="GO:0042910">
    <property type="term" value="F:xenobiotic transmembrane transporter activity"/>
    <property type="evidence" value="ECO:0007669"/>
    <property type="project" value="InterPro"/>
</dbReference>
<feature type="region of interest" description="Disordered" evidence="7">
    <location>
        <begin position="191"/>
        <end position="233"/>
    </location>
</feature>
<gene>
    <name evidence="8" type="ORF">COHA_001917</name>
</gene>
<evidence type="ECO:0000313" key="9">
    <source>
        <dbReference type="Proteomes" id="UP001205105"/>
    </source>
</evidence>
<dbReference type="InterPro" id="IPR002528">
    <property type="entry name" value="MATE_fam"/>
</dbReference>
<reference evidence="8" key="1">
    <citation type="submission" date="2020-11" db="EMBL/GenBank/DDBJ databases">
        <title>Chlorella ohadii genome sequencing and assembly.</title>
        <authorList>
            <person name="Murik O."/>
            <person name="Treves H."/>
            <person name="Kedem I."/>
            <person name="Shotland Y."/>
            <person name="Kaplan A."/>
        </authorList>
    </citation>
    <scope>NUCLEOTIDE SEQUENCE</scope>
    <source>
        <strain evidence="8">1</strain>
    </source>
</reference>
<sequence>MPGPGEYCRVSISGATSKMARAASFSMGQRPRAQLDNGVPGPGAFSPPLPPRPSSAAYSFHGVEDRSASRRAAEVPGPGAYCPERAERLTRPASPGAAMHPRLDPAYLQRVDVFASPTSYSPRRPGDGLQRGTSFSRGRGHQGTVPASHATCAATDGLASGSCGITGPGSYSPKADLGKLRSVSFSFGQRTALRDPPTHHRYRGPLQPSHAQSGERMSLQADESPQAAAAAAEPAAAAATAADAAAPAGASPPATTAAQPWTQQQRLAEVLRFCLPVVLVPLADPIMSLIDTICLGRMASSLELAALGPASLLLTFSNYILFALSVGTVSLIAERLKQQDTEAAGRTLSGSLFLAAMGGLSMGLLFLQFGPQLLRLTGADPAVLAYAATYLHIRALALPAVITVAQAGLLAQRDSLSPFRVVLATSAASLAGDLLFIGRMGLGVAGAAWTTVLAQYLGAMLLLRTLRRSAVRPRLLVPSGAELRALLDTFGVLTIFYAAKNLCYLLLQSTAAQLSALVLAAHQPIWSLWCLVSFTNTPLESAALAFLPAAPSREDAQETARLLILLGAASGVIGSAVAVGLPAVAPQLFTANTALWPNMQSVQLQGVLAMLCCGVDVAANGVLLALKDTAFVARAMATCLLVLLAFLAWARTALPGLPAVWWGLCVFFACRAAQSLPRALTQLGMLGGSGQVKADSKAPRQLVEPA</sequence>
<keyword evidence="5 6" id="KW-0472">Membrane</keyword>
<dbReference type="PANTHER" id="PTHR42893">
    <property type="entry name" value="PROTEIN DETOXIFICATION 44, CHLOROPLASTIC-RELATED"/>
    <property type="match status" value="1"/>
</dbReference>
<dbReference type="Pfam" id="PF01554">
    <property type="entry name" value="MatE"/>
    <property type="match status" value="1"/>
</dbReference>
<comment type="caution">
    <text evidence="6">Lacks conserved residue(s) required for the propagation of feature annotation.</text>
</comment>
<keyword evidence="4 6" id="KW-1133">Transmembrane helix</keyword>
<feature type="transmembrane region" description="Helical" evidence="6">
    <location>
        <begin position="390"/>
        <end position="411"/>
    </location>
</feature>
<dbReference type="Proteomes" id="UP001205105">
    <property type="component" value="Unassembled WGS sequence"/>
</dbReference>
<evidence type="ECO:0000256" key="7">
    <source>
        <dbReference type="SAM" id="MobiDB-lite"/>
    </source>
</evidence>
<dbReference type="GO" id="GO:0016020">
    <property type="term" value="C:membrane"/>
    <property type="evidence" value="ECO:0007669"/>
    <property type="project" value="UniProtKB-SubCell"/>
</dbReference>
<evidence type="ECO:0000313" key="8">
    <source>
        <dbReference type="EMBL" id="KAI7844559.1"/>
    </source>
</evidence>
<dbReference type="EMBL" id="JADXDR010000027">
    <property type="protein sequence ID" value="KAI7844559.1"/>
    <property type="molecule type" value="Genomic_DNA"/>
</dbReference>
<feature type="region of interest" description="Disordered" evidence="7">
    <location>
        <begin position="117"/>
        <end position="148"/>
    </location>
</feature>
<accession>A0AAD5E1K2</accession>
<feature type="transmembrane region" description="Helical" evidence="6">
    <location>
        <begin position="562"/>
        <end position="584"/>
    </location>
</feature>
<dbReference type="GO" id="GO:0015297">
    <property type="term" value="F:antiporter activity"/>
    <property type="evidence" value="ECO:0007669"/>
    <property type="project" value="InterPro"/>
</dbReference>
<dbReference type="InterPro" id="IPR010736">
    <property type="entry name" value="SHIPPO-rpt"/>
</dbReference>
<comment type="subcellular location">
    <subcellularLocation>
        <location evidence="1">Membrane</location>
        <topology evidence="1">Multi-pass membrane protein</topology>
    </subcellularLocation>
</comment>
<organism evidence="8 9">
    <name type="scientific">Chlorella ohadii</name>
    <dbReference type="NCBI Taxonomy" id="2649997"/>
    <lineage>
        <taxon>Eukaryota</taxon>
        <taxon>Viridiplantae</taxon>
        <taxon>Chlorophyta</taxon>
        <taxon>core chlorophytes</taxon>
        <taxon>Trebouxiophyceae</taxon>
        <taxon>Chlorellales</taxon>
        <taxon>Chlorellaceae</taxon>
        <taxon>Chlorella clade</taxon>
        <taxon>Chlorella</taxon>
    </lineage>
</organism>
<dbReference type="InterPro" id="IPR044644">
    <property type="entry name" value="DinF-like"/>
</dbReference>
<proteinExistence type="inferred from homology"/>
<keyword evidence="9" id="KW-1185">Reference proteome</keyword>
<feature type="transmembrane region" description="Helical" evidence="6">
    <location>
        <begin position="310"/>
        <end position="332"/>
    </location>
</feature>
<keyword evidence="3 6" id="KW-0812">Transmembrane</keyword>
<evidence type="ECO:0000256" key="4">
    <source>
        <dbReference type="ARBA" id="ARBA00022989"/>
    </source>
</evidence>
<dbReference type="AlphaFoldDB" id="A0AAD5E1K2"/>
<evidence type="ECO:0000256" key="5">
    <source>
        <dbReference type="ARBA" id="ARBA00023136"/>
    </source>
</evidence>
<comment type="caution">
    <text evidence="8">The sequence shown here is derived from an EMBL/GenBank/DDBJ whole genome shotgun (WGS) entry which is preliminary data.</text>
</comment>
<feature type="transmembrane region" description="Helical" evidence="6">
    <location>
        <begin position="443"/>
        <end position="463"/>
    </location>
</feature>
<evidence type="ECO:0000256" key="1">
    <source>
        <dbReference type="ARBA" id="ARBA00004141"/>
    </source>
</evidence>
<feature type="transmembrane region" description="Helical" evidence="6">
    <location>
        <begin position="631"/>
        <end position="650"/>
    </location>
</feature>
<evidence type="ECO:0000256" key="2">
    <source>
        <dbReference type="ARBA" id="ARBA00010199"/>
    </source>
</evidence>
<feature type="transmembrane region" description="Helical" evidence="6">
    <location>
        <begin position="352"/>
        <end position="370"/>
    </location>
</feature>
<feature type="compositionally biased region" description="Low complexity" evidence="7">
    <location>
        <begin position="220"/>
        <end position="233"/>
    </location>
</feature>